<dbReference type="InterPro" id="IPR036034">
    <property type="entry name" value="PDZ_sf"/>
</dbReference>
<dbReference type="SUPFAM" id="SSF50156">
    <property type="entry name" value="PDZ domain-like"/>
    <property type="match status" value="1"/>
</dbReference>
<dbReference type="GO" id="GO:0004222">
    <property type="term" value="F:metalloendopeptidase activity"/>
    <property type="evidence" value="ECO:0007669"/>
    <property type="project" value="InterPro"/>
</dbReference>
<proteinExistence type="inferred from homology"/>
<evidence type="ECO:0000256" key="3">
    <source>
        <dbReference type="ARBA" id="ARBA00004162"/>
    </source>
</evidence>
<dbReference type="InterPro" id="IPR008915">
    <property type="entry name" value="Peptidase_M50"/>
</dbReference>
<keyword evidence="7 12" id="KW-0378">Hydrolase</keyword>
<dbReference type="RefSeq" id="WP_115885791.1">
    <property type="nucleotide sequence ID" value="NZ_CBCSHX010000005.1"/>
</dbReference>
<dbReference type="GO" id="GO:0006508">
    <property type="term" value="P:proteolysis"/>
    <property type="evidence" value="ECO:0007669"/>
    <property type="project" value="UniProtKB-KW"/>
</dbReference>
<comment type="subcellular location">
    <subcellularLocation>
        <location evidence="3">Cell membrane</location>
        <topology evidence="3">Single-pass membrane protein</topology>
    </subcellularLocation>
    <subcellularLocation>
        <location evidence="2">Membrane</location>
        <topology evidence="2">Multi-pass membrane protein</topology>
    </subcellularLocation>
</comment>
<dbReference type="PROSITE" id="PS50106">
    <property type="entry name" value="PDZ"/>
    <property type="match status" value="1"/>
</dbReference>
<feature type="domain" description="PDZ" evidence="13">
    <location>
        <begin position="202"/>
        <end position="236"/>
    </location>
</feature>
<dbReference type="GO" id="GO:0016020">
    <property type="term" value="C:membrane"/>
    <property type="evidence" value="ECO:0007669"/>
    <property type="project" value="UniProtKB-SubCell"/>
</dbReference>
<evidence type="ECO:0000256" key="8">
    <source>
        <dbReference type="ARBA" id="ARBA00022833"/>
    </source>
</evidence>
<evidence type="ECO:0000256" key="12">
    <source>
        <dbReference type="RuleBase" id="RU362031"/>
    </source>
</evidence>
<organism evidence="14 15">
    <name type="scientific">Jeotgalicoccus halotolerans</name>
    <dbReference type="NCBI Taxonomy" id="157227"/>
    <lineage>
        <taxon>Bacteria</taxon>
        <taxon>Bacillati</taxon>
        <taxon>Bacillota</taxon>
        <taxon>Bacilli</taxon>
        <taxon>Bacillales</taxon>
        <taxon>Staphylococcaceae</taxon>
        <taxon>Jeotgalicoccus</taxon>
    </lineage>
</organism>
<evidence type="ECO:0000256" key="7">
    <source>
        <dbReference type="ARBA" id="ARBA00022801"/>
    </source>
</evidence>
<dbReference type="InterPro" id="IPR041489">
    <property type="entry name" value="PDZ_6"/>
</dbReference>
<feature type="transmembrane region" description="Helical" evidence="12">
    <location>
        <begin position="169"/>
        <end position="193"/>
    </location>
</feature>
<dbReference type="EC" id="3.4.24.-" evidence="12"/>
<feature type="transmembrane region" description="Helical" evidence="12">
    <location>
        <begin position="400"/>
        <end position="419"/>
    </location>
</feature>
<dbReference type="PANTHER" id="PTHR42837">
    <property type="entry name" value="REGULATOR OF SIGMA-E PROTEASE RSEP"/>
    <property type="match status" value="1"/>
</dbReference>
<evidence type="ECO:0000313" key="14">
    <source>
        <dbReference type="EMBL" id="REG23133.1"/>
    </source>
</evidence>
<keyword evidence="15" id="KW-1185">Reference proteome</keyword>
<keyword evidence="6 12" id="KW-0812">Transmembrane</keyword>
<dbReference type="EMBL" id="QUMW01000014">
    <property type="protein sequence ID" value="REG23133.1"/>
    <property type="molecule type" value="Genomic_DNA"/>
</dbReference>
<evidence type="ECO:0000256" key="9">
    <source>
        <dbReference type="ARBA" id="ARBA00022989"/>
    </source>
</evidence>
<keyword evidence="11 12" id="KW-0472">Membrane</keyword>
<accession>A0A3E0ATQ1</accession>
<dbReference type="InterPro" id="IPR001478">
    <property type="entry name" value="PDZ"/>
</dbReference>
<evidence type="ECO:0000259" key="13">
    <source>
        <dbReference type="PROSITE" id="PS50106"/>
    </source>
</evidence>
<dbReference type="NCBIfam" id="TIGR00054">
    <property type="entry name" value="RIP metalloprotease RseP"/>
    <property type="match status" value="1"/>
</dbReference>
<keyword evidence="8 12" id="KW-0862">Zinc</keyword>
<evidence type="ECO:0000256" key="10">
    <source>
        <dbReference type="ARBA" id="ARBA00023049"/>
    </source>
</evidence>
<feature type="transmembrane region" description="Helical" evidence="12">
    <location>
        <begin position="350"/>
        <end position="371"/>
    </location>
</feature>
<evidence type="ECO:0000256" key="2">
    <source>
        <dbReference type="ARBA" id="ARBA00004141"/>
    </source>
</evidence>
<dbReference type="GO" id="GO:0046872">
    <property type="term" value="F:metal ion binding"/>
    <property type="evidence" value="ECO:0007669"/>
    <property type="project" value="UniProtKB-KW"/>
</dbReference>
<evidence type="ECO:0000256" key="5">
    <source>
        <dbReference type="ARBA" id="ARBA00022670"/>
    </source>
</evidence>
<dbReference type="CDD" id="cd23081">
    <property type="entry name" value="cpPDZ_EcRseP-like"/>
    <property type="match status" value="1"/>
</dbReference>
<dbReference type="Pfam" id="PF17820">
    <property type="entry name" value="PDZ_6"/>
    <property type="match status" value="1"/>
</dbReference>
<keyword evidence="5 14" id="KW-0645">Protease</keyword>
<keyword evidence="12" id="KW-0479">Metal-binding</keyword>
<gene>
    <name evidence="14" type="ORF">DFR63_2025</name>
</gene>
<evidence type="ECO:0000256" key="1">
    <source>
        <dbReference type="ARBA" id="ARBA00001947"/>
    </source>
</evidence>
<evidence type="ECO:0000256" key="6">
    <source>
        <dbReference type="ARBA" id="ARBA00022692"/>
    </source>
</evidence>
<feature type="transmembrane region" description="Helical" evidence="12">
    <location>
        <begin position="311"/>
        <end position="330"/>
    </location>
</feature>
<dbReference type="Gene3D" id="2.30.42.10">
    <property type="match status" value="1"/>
</dbReference>
<protein>
    <recommendedName>
        <fullName evidence="12">Zinc metalloprotease</fullName>
        <ecNumber evidence="12">3.4.24.-</ecNumber>
    </recommendedName>
</protein>
<dbReference type="CDD" id="cd06163">
    <property type="entry name" value="S2P-M50_PDZ_RseP-like"/>
    <property type="match status" value="1"/>
</dbReference>
<dbReference type="SMART" id="SM00228">
    <property type="entry name" value="PDZ"/>
    <property type="match status" value="1"/>
</dbReference>
<dbReference type="Proteomes" id="UP000257076">
    <property type="component" value="Unassembled WGS sequence"/>
</dbReference>
<sequence length="427" mass="47993">MTGILAFIVVFGVLVTVHEFGHMFFAKRAGIMCPEFAIGMGPKIFSYKYNDTQYTVRLLPIGGYVRMASKDMEVNPLNAGMRINIKLNQNDEITHILLDDKHNFQHVEEIEVVDSDISERMYVTGLKLNDNSEATYYFSDECYFVENSELERIAPLSGRFETKSVWQRFLTLFAGPLFNFLLAFVLFTILFYIQGKPVDEPIVGTVMEDTPAAEINLEEGDRILSIDGTEVDSWSHMTQLIQEGEGNPQELMIESGEESRTATLEPTVESTELPDGTVQERLIIGVGRDFEDGVIAPVWWGIEETVSSMSLIFELVVNMIGTIFAGTFSFDMLNGPVGIYKVTETVASQGILVLMNFTALLSVNLGIMNLLPIPALDGGRILFVLYEGIFRRPLNRKVELNIQLIGVLFVLVIMVLVTWNDIKTFFL</sequence>
<evidence type="ECO:0000313" key="15">
    <source>
        <dbReference type="Proteomes" id="UP000257076"/>
    </source>
</evidence>
<keyword evidence="10 12" id="KW-0482">Metalloprotease</keyword>
<dbReference type="AlphaFoldDB" id="A0A3E0ATQ1"/>
<evidence type="ECO:0000256" key="11">
    <source>
        <dbReference type="ARBA" id="ARBA00023136"/>
    </source>
</evidence>
<name>A0A3E0ATQ1_9STAP</name>
<dbReference type="OrthoDB" id="9782003at2"/>
<evidence type="ECO:0000256" key="4">
    <source>
        <dbReference type="ARBA" id="ARBA00007931"/>
    </source>
</evidence>
<reference evidence="14 15" key="1">
    <citation type="submission" date="2018-08" db="EMBL/GenBank/DDBJ databases">
        <title>Genomic Encyclopedia of Type Strains, Phase IV (KMG-IV): sequencing the most valuable type-strain genomes for metagenomic binning, comparative biology and taxonomic classification.</title>
        <authorList>
            <person name="Goeker M."/>
        </authorList>
    </citation>
    <scope>NUCLEOTIDE SEQUENCE [LARGE SCALE GENOMIC DNA]</scope>
    <source>
        <strain evidence="14 15">DSM 17274</strain>
    </source>
</reference>
<dbReference type="InterPro" id="IPR004387">
    <property type="entry name" value="Pept_M50_Zn"/>
</dbReference>
<comment type="cofactor">
    <cofactor evidence="1 12">
        <name>Zn(2+)</name>
        <dbReference type="ChEBI" id="CHEBI:29105"/>
    </cofactor>
</comment>
<comment type="caution">
    <text evidence="14">The sequence shown here is derived from an EMBL/GenBank/DDBJ whole genome shotgun (WGS) entry which is preliminary data.</text>
</comment>
<comment type="similarity">
    <text evidence="4 12">Belongs to the peptidase M50B family.</text>
</comment>
<dbReference type="Pfam" id="PF02163">
    <property type="entry name" value="Peptidase_M50"/>
    <property type="match status" value="1"/>
</dbReference>
<dbReference type="PANTHER" id="PTHR42837:SF2">
    <property type="entry name" value="MEMBRANE METALLOPROTEASE ARASP2, CHLOROPLASTIC-RELATED"/>
    <property type="match status" value="1"/>
</dbReference>
<keyword evidence="9 12" id="KW-1133">Transmembrane helix</keyword>